<dbReference type="AlphaFoldDB" id="T1KE81"/>
<organism evidence="1 2">
    <name type="scientific">Tetranychus urticae</name>
    <name type="common">Two-spotted spider mite</name>
    <dbReference type="NCBI Taxonomy" id="32264"/>
    <lineage>
        <taxon>Eukaryota</taxon>
        <taxon>Metazoa</taxon>
        <taxon>Ecdysozoa</taxon>
        <taxon>Arthropoda</taxon>
        <taxon>Chelicerata</taxon>
        <taxon>Arachnida</taxon>
        <taxon>Acari</taxon>
        <taxon>Acariformes</taxon>
        <taxon>Trombidiformes</taxon>
        <taxon>Prostigmata</taxon>
        <taxon>Eleutherengona</taxon>
        <taxon>Raphignathae</taxon>
        <taxon>Tetranychoidea</taxon>
        <taxon>Tetranychidae</taxon>
        <taxon>Tetranychus</taxon>
    </lineage>
</organism>
<dbReference type="Proteomes" id="UP000015104">
    <property type="component" value="Unassembled WGS sequence"/>
</dbReference>
<dbReference type="EMBL" id="CAEY01002034">
    <property type="status" value="NOT_ANNOTATED_CDS"/>
    <property type="molecule type" value="Genomic_DNA"/>
</dbReference>
<evidence type="ECO:0000313" key="1">
    <source>
        <dbReference type="EnsemblMetazoa" id="tetur09g05630.1"/>
    </source>
</evidence>
<reference evidence="2" key="1">
    <citation type="submission" date="2011-08" db="EMBL/GenBank/DDBJ databases">
        <authorList>
            <person name="Rombauts S."/>
        </authorList>
    </citation>
    <scope>NUCLEOTIDE SEQUENCE</scope>
    <source>
        <strain evidence="2">London</strain>
    </source>
</reference>
<dbReference type="HOGENOM" id="CLU_3406785_0_0_1"/>
<protein>
    <submittedName>
        <fullName evidence="1">Uncharacterized protein</fullName>
    </submittedName>
</protein>
<keyword evidence="2" id="KW-1185">Reference proteome</keyword>
<name>T1KE81_TETUR</name>
<evidence type="ECO:0000313" key="2">
    <source>
        <dbReference type="Proteomes" id="UP000015104"/>
    </source>
</evidence>
<dbReference type="EnsemblMetazoa" id="tetur09g05630.1">
    <property type="protein sequence ID" value="tetur09g05630.1"/>
    <property type="gene ID" value="tetur09g05630"/>
</dbReference>
<sequence>MSHSCVIIQIGVSTYSHSAFVHYVCMQIDL</sequence>
<proteinExistence type="predicted"/>
<accession>T1KE81</accession>
<reference evidence="1" key="2">
    <citation type="submission" date="2015-06" db="UniProtKB">
        <authorList>
            <consortium name="EnsemblMetazoa"/>
        </authorList>
    </citation>
    <scope>IDENTIFICATION</scope>
</reference>